<dbReference type="PANTHER" id="PTHR43677">
    <property type="entry name" value="SHORT-CHAIN DEHYDROGENASE/REDUCTASE"/>
    <property type="match status" value="1"/>
</dbReference>
<keyword evidence="2" id="KW-1185">Reference proteome</keyword>
<name>A0A917S5S9_9ACTN</name>
<sequence>MKAAVVYEAGRPPAYREFADPQPAEGEETVEILAAGLHNITRSQASGQHYAAHGQLPMIPGIDGVARRADGNLIYIGGLKPPYGTFAERAVVTSWALPVPADADPAVIAASLNPGGSGWMALTLRAELQPGQTVAVLGATGAAGRTALQAARLLGAGRVIAIGRSASALEQIADRADQVVRITTDGGWAEQLDGRPDIVLDYTWGDPAAQLLPVLSGRNQGGRLTWVQIGSIAGRSLPLAADLLRSNDLHLIGSGLGSAPMRDMAAQLPAVIDHVAAGRIGVEPVVRRLADVENAWDEPVPTGRRMVFVP</sequence>
<dbReference type="RefSeq" id="WP_188894484.1">
    <property type="nucleotide sequence ID" value="NZ_BMMZ01000003.1"/>
</dbReference>
<protein>
    <submittedName>
        <fullName evidence="1">NADPH:quinone reductase</fullName>
    </submittedName>
</protein>
<gene>
    <name evidence="1" type="ORF">GCM10011575_13910</name>
</gene>
<dbReference type="InterPro" id="IPR051397">
    <property type="entry name" value="Zn-ADH-like_protein"/>
</dbReference>
<accession>A0A917S5S9</accession>
<dbReference type="EMBL" id="BMMZ01000003">
    <property type="protein sequence ID" value="GGL56678.1"/>
    <property type="molecule type" value="Genomic_DNA"/>
</dbReference>
<dbReference type="AlphaFoldDB" id="A0A917S5S9"/>
<dbReference type="Gene3D" id="3.90.180.10">
    <property type="entry name" value="Medium-chain alcohol dehydrogenases, catalytic domain"/>
    <property type="match status" value="2"/>
</dbReference>
<dbReference type="Gene3D" id="3.40.50.720">
    <property type="entry name" value="NAD(P)-binding Rossmann-like Domain"/>
    <property type="match status" value="1"/>
</dbReference>
<organism evidence="1 2">
    <name type="scientific">Microlunatus endophyticus</name>
    <dbReference type="NCBI Taxonomy" id="1716077"/>
    <lineage>
        <taxon>Bacteria</taxon>
        <taxon>Bacillati</taxon>
        <taxon>Actinomycetota</taxon>
        <taxon>Actinomycetes</taxon>
        <taxon>Propionibacteriales</taxon>
        <taxon>Propionibacteriaceae</taxon>
        <taxon>Microlunatus</taxon>
    </lineage>
</organism>
<dbReference type="Proteomes" id="UP000613840">
    <property type="component" value="Unassembled WGS sequence"/>
</dbReference>
<dbReference type="PANTHER" id="PTHR43677:SF11">
    <property type="entry name" value="ZINC-CONTAINING ALCOHOL DEHYDROGENASE"/>
    <property type="match status" value="1"/>
</dbReference>
<dbReference type="InterPro" id="IPR011032">
    <property type="entry name" value="GroES-like_sf"/>
</dbReference>
<evidence type="ECO:0000313" key="1">
    <source>
        <dbReference type="EMBL" id="GGL56678.1"/>
    </source>
</evidence>
<dbReference type="SUPFAM" id="SSF51735">
    <property type="entry name" value="NAD(P)-binding Rossmann-fold domains"/>
    <property type="match status" value="1"/>
</dbReference>
<comment type="caution">
    <text evidence="1">The sequence shown here is derived from an EMBL/GenBank/DDBJ whole genome shotgun (WGS) entry which is preliminary data.</text>
</comment>
<evidence type="ECO:0000313" key="2">
    <source>
        <dbReference type="Proteomes" id="UP000613840"/>
    </source>
</evidence>
<reference evidence="1" key="1">
    <citation type="journal article" date="2014" name="Int. J. Syst. Evol. Microbiol.">
        <title>Complete genome sequence of Corynebacterium casei LMG S-19264T (=DSM 44701T), isolated from a smear-ripened cheese.</title>
        <authorList>
            <consortium name="US DOE Joint Genome Institute (JGI-PGF)"/>
            <person name="Walter F."/>
            <person name="Albersmeier A."/>
            <person name="Kalinowski J."/>
            <person name="Ruckert C."/>
        </authorList>
    </citation>
    <scope>NUCLEOTIDE SEQUENCE</scope>
    <source>
        <strain evidence="1">CGMCC 4.7306</strain>
    </source>
</reference>
<dbReference type="InterPro" id="IPR036291">
    <property type="entry name" value="NAD(P)-bd_dom_sf"/>
</dbReference>
<reference evidence="1" key="2">
    <citation type="submission" date="2020-09" db="EMBL/GenBank/DDBJ databases">
        <authorList>
            <person name="Sun Q."/>
            <person name="Zhou Y."/>
        </authorList>
    </citation>
    <scope>NUCLEOTIDE SEQUENCE</scope>
    <source>
        <strain evidence="1">CGMCC 4.7306</strain>
    </source>
</reference>
<dbReference type="SUPFAM" id="SSF50129">
    <property type="entry name" value="GroES-like"/>
    <property type="match status" value="1"/>
</dbReference>
<dbReference type="GO" id="GO:0016491">
    <property type="term" value="F:oxidoreductase activity"/>
    <property type="evidence" value="ECO:0007669"/>
    <property type="project" value="TreeGrafter"/>
</dbReference>
<proteinExistence type="predicted"/>